<feature type="compositionally biased region" description="Polar residues" evidence="1">
    <location>
        <begin position="573"/>
        <end position="582"/>
    </location>
</feature>
<feature type="region of interest" description="Disordered" evidence="1">
    <location>
        <begin position="494"/>
        <end position="540"/>
    </location>
</feature>
<reference evidence="4 5" key="1">
    <citation type="submission" date="2024-05" db="EMBL/GenBank/DDBJ databases">
        <title>A draft genome resource for the thread blight pathogen Marasmius tenuissimus strain MS-2.</title>
        <authorList>
            <person name="Yulfo-Soto G.E."/>
            <person name="Baruah I.K."/>
            <person name="Amoako-Attah I."/>
            <person name="Bukari Y."/>
            <person name="Meinhardt L.W."/>
            <person name="Bailey B.A."/>
            <person name="Cohen S.P."/>
        </authorList>
    </citation>
    <scope>NUCLEOTIDE SEQUENCE [LARGE SCALE GENOMIC DNA]</scope>
    <source>
        <strain evidence="4 5">MS-2</strain>
    </source>
</reference>
<gene>
    <name evidence="4" type="ORF">AAF712_000918</name>
</gene>
<evidence type="ECO:0000313" key="5">
    <source>
        <dbReference type="Proteomes" id="UP001437256"/>
    </source>
</evidence>
<protein>
    <recommendedName>
        <fullName evidence="6">Glycoside hydrolase family 76 protein</fullName>
    </recommendedName>
</protein>
<dbReference type="Pfam" id="PF03663">
    <property type="entry name" value="Glyco_hydro_76"/>
    <property type="match status" value="1"/>
</dbReference>
<feature type="transmembrane region" description="Helical" evidence="2">
    <location>
        <begin position="432"/>
        <end position="457"/>
    </location>
</feature>
<dbReference type="Gene3D" id="1.50.10.20">
    <property type="match status" value="1"/>
</dbReference>
<evidence type="ECO:0000256" key="3">
    <source>
        <dbReference type="SAM" id="SignalP"/>
    </source>
</evidence>
<comment type="caution">
    <text evidence="4">The sequence shown here is derived from an EMBL/GenBank/DDBJ whole genome shotgun (WGS) entry which is preliminary data.</text>
</comment>
<evidence type="ECO:0000256" key="1">
    <source>
        <dbReference type="SAM" id="MobiDB-lite"/>
    </source>
</evidence>
<dbReference type="InterPro" id="IPR053169">
    <property type="entry name" value="MUG_Protein"/>
</dbReference>
<accession>A0ABR3AEU5</accession>
<feature type="signal peptide" evidence="3">
    <location>
        <begin position="1"/>
        <end position="22"/>
    </location>
</feature>
<organism evidence="4 5">
    <name type="scientific">Marasmius tenuissimus</name>
    <dbReference type="NCBI Taxonomy" id="585030"/>
    <lineage>
        <taxon>Eukaryota</taxon>
        <taxon>Fungi</taxon>
        <taxon>Dikarya</taxon>
        <taxon>Basidiomycota</taxon>
        <taxon>Agaricomycotina</taxon>
        <taxon>Agaricomycetes</taxon>
        <taxon>Agaricomycetidae</taxon>
        <taxon>Agaricales</taxon>
        <taxon>Marasmiineae</taxon>
        <taxon>Marasmiaceae</taxon>
        <taxon>Marasmius</taxon>
    </lineage>
</organism>
<dbReference type="EMBL" id="JBBXMP010000002">
    <property type="protein sequence ID" value="KAL0071995.1"/>
    <property type="molecule type" value="Genomic_DNA"/>
</dbReference>
<evidence type="ECO:0000256" key="2">
    <source>
        <dbReference type="SAM" id="Phobius"/>
    </source>
</evidence>
<dbReference type="PANTHER" id="PTHR47791:SF3">
    <property type="entry name" value="MEIOTICALLY UP-REGULATED GENE 191 PROTEIN"/>
    <property type="match status" value="1"/>
</dbReference>
<keyword evidence="5" id="KW-1185">Reference proteome</keyword>
<keyword evidence="2" id="KW-1133">Transmembrane helix</keyword>
<dbReference type="InterPro" id="IPR008928">
    <property type="entry name" value="6-hairpin_glycosidase_sf"/>
</dbReference>
<name>A0ABR3AEU5_9AGAR</name>
<dbReference type="CDD" id="cd12087">
    <property type="entry name" value="TM_EGFR-like"/>
    <property type="match status" value="1"/>
</dbReference>
<keyword evidence="3" id="KW-0732">Signal</keyword>
<evidence type="ECO:0000313" key="4">
    <source>
        <dbReference type="EMBL" id="KAL0071995.1"/>
    </source>
</evidence>
<keyword evidence="2" id="KW-0472">Membrane</keyword>
<feature type="region of interest" description="Disordered" evidence="1">
    <location>
        <begin position="556"/>
        <end position="582"/>
    </location>
</feature>
<proteinExistence type="predicted"/>
<dbReference type="PANTHER" id="PTHR47791">
    <property type="entry name" value="MEIOTICALLY UP-REGULATED GENE 191 PROTEIN"/>
    <property type="match status" value="1"/>
</dbReference>
<sequence length="582" mass="63966">MLAASALAYITFPLMVLMAANAQTFVPNPGWRNTNIDVSTKDRIDIARDALNKAIAMIVDDSNGLKFEDGNYGPIGRLFSQMAQFDMLTKQTVYKERLLDFFPQAEKFRPGFVHSSINWGLSHSIAATQAFTAYSDPSFLEWAEQAWRGGEAYTLKEEELKTGRINGKNVTIRSECEGVSTAGGTFWNNKPEDPFVNALGTGSFLIASSVLSEATKNSTYALFASKSRDFYYNHLRNTRGDMLDGKHLNECQPSAGAYPANFGLVMEGLAVLTSVSGQENRNTYFSDLVEIVNRTVSNTEWHSQQGILSADLTARPFVELVGQYVVRGLAAIYDRNNTRSSLRTFVRQYLGVQYNAVRSNARGQGSSNDTYTVPWTSPQQPPSSQNATLETQINALSILLAAIPIQNDPPGEPEPSITPEPPKGTNRTTLDWRAIVGAVIGGLATVCLLTVFVLWLVRRRSRSRHFVNALDATLLPTEFANQSQTELFASINKHLHLGGPDGEKDRPPPSESGSGDLSGWSLTYLEDTDTGTDSSQAPLSMVSTAEIMSVLNRRLQGVEWPEDDPPPDYVSHNPPSSNRSTE</sequence>
<keyword evidence="2" id="KW-0812">Transmembrane</keyword>
<evidence type="ECO:0008006" key="6">
    <source>
        <dbReference type="Google" id="ProtNLM"/>
    </source>
</evidence>
<dbReference type="InterPro" id="IPR005198">
    <property type="entry name" value="Glyco_hydro_76"/>
</dbReference>
<feature type="compositionally biased region" description="Polar residues" evidence="1">
    <location>
        <begin position="531"/>
        <end position="540"/>
    </location>
</feature>
<feature type="chain" id="PRO_5047054184" description="Glycoside hydrolase family 76 protein" evidence="3">
    <location>
        <begin position="23"/>
        <end position="582"/>
    </location>
</feature>
<dbReference type="Proteomes" id="UP001437256">
    <property type="component" value="Unassembled WGS sequence"/>
</dbReference>
<dbReference type="SUPFAM" id="SSF48208">
    <property type="entry name" value="Six-hairpin glycosidases"/>
    <property type="match status" value="1"/>
</dbReference>